<evidence type="ECO:0000256" key="8">
    <source>
        <dbReference type="ARBA" id="ARBA00022967"/>
    </source>
</evidence>
<feature type="transmembrane region" description="Helical" evidence="15">
    <location>
        <begin position="1122"/>
        <end position="1144"/>
    </location>
</feature>
<protein>
    <recommendedName>
        <fullName evidence="15">Phospholipid-transporting ATPase</fullName>
        <ecNumber evidence="15">7.6.2.1</ecNumber>
    </recommendedName>
</protein>
<comment type="cofactor">
    <cofactor evidence="14">
        <name>Mg(2+)</name>
        <dbReference type="ChEBI" id="CHEBI:18420"/>
    </cofactor>
</comment>
<comment type="caution">
    <text evidence="19">The sequence shown here is derived from an EMBL/GenBank/DDBJ whole genome shotgun (WGS) entry which is preliminary data.</text>
</comment>
<dbReference type="SUPFAM" id="SSF81665">
    <property type="entry name" value="Calcium ATPase, transmembrane domain M"/>
    <property type="match status" value="1"/>
</dbReference>
<dbReference type="SUPFAM" id="SSF81653">
    <property type="entry name" value="Calcium ATPase, transduction domain A"/>
    <property type="match status" value="1"/>
</dbReference>
<dbReference type="OrthoDB" id="377733at2759"/>
<dbReference type="GO" id="GO:0005524">
    <property type="term" value="F:ATP binding"/>
    <property type="evidence" value="ECO:0007669"/>
    <property type="project" value="UniProtKB-UniRule"/>
</dbReference>
<evidence type="ECO:0000256" key="6">
    <source>
        <dbReference type="ARBA" id="ARBA00022840"/>
    </source>
</evidence>
<dbReference type="GO" id="GO:0045332">
    <property type="term" value="P:phospholipid translocation"/>
    <property type="evidence" value="ECO:0007669"/>
    <property type="project" value="TreeGrafter"/>
</dbReference>
<dbReference type="PRINTS" id="PR00119">
    <property type="entry name" value="CATATPASE"/>
</dbReference>
<feature type="binding site" evidence="13">
    <location>
        <position position="922"/>
    </location>
    <ligand>
        <name>ATP</name>
        <dbReference type="ChEBI" id="CHEBI:30616"/>
    </ligand>
</feature>
<feature type="transmembrane region" description="Helical" evidence="15">
    <location>
        <begin position="1164"/>
        <end position="1182"/>
    </location>
</feature>
<dbReference type="Gene3D" id="2.70.150.10">
    <property type="entry name" value="Calcium-transporting ATPase, cytoplasmic transduction domain A"/>
    <property type="match status" value="1"/>
</dbReference>
<feature type="compositionally biased region" description="Basic and acidic residues" evidence="16">
    <location>
        <begin position="485"/>
        <end position="505"/>
    </location>
</feature>
<feature type="binding site" evidence="14">
    <location>
        <position position="391"/>
    </location>
    <ligand>
        <name>Mg(2+)</name>
        <dbReference type="ChEBI" id="CHEBI:18420"/>
    </ligand>
</feature>
<feature type="transmembrane region" description="Helical" evidence="15">
    <location>
        <begin position="976"/>
        <end position="997"/>
    </location>
</feature>
<comment type="subcellular location">
    <subcellularLocation>
        <location evidence="1 15">Membrane</location>
        <topology evidence="1 15">Multi-pass membrane protein</topology>
    </subcellularLocation>
</comment>
<feature type="compositionally biased region" description="Basic and acidic residues" evidence="16">
    <location>
        <begin position="1261"/>
        <end position="1272"/>
    </location>
</feature>
<comment type="catalytic activity">
    <reaction evidence="11 15">
        <text>ATP + H2O + phospholipidSide 1 = ADP + phosphate + phospholipidSide 2.</text>
        <dbReference type="EC" id="7.6.2.1"/>
    </reaction>
</comment>
<comment type="similarity">
    <text evidence="2 15">Belongs to the cation transport ATPase (P-type) (TC 3.A.3) family. Type IV subfamily.</text>
</comment>
<feature type="compositionally biased region" description="Low complexity" evidence="16">
    <location>
        <begin position="1274"/>
        <end position="1290"/>
    </location>
</feature>
<evidence type="ECO:0000256" key="10">
    <source>
        <dbReference type="ARBA" id="ARBA00023136"/>
    </source>
</evidence>
<dbReference type="InterPro" id="IPR023299">
    <property type="entry name" value="ATPase_P-typ_cyto_dom_N"/>
</dbReference>
<dbReference type="SUPFAM" id="SSF81660">
    <property type="entry name" value="Metal cation-transporting ATPase, ATP-binding domain N"/>
    <property type="match status" value="1"/>
</dbReference>
<gene>
    <name evidence="19" type="ORF">EZS28_002667</name>
</gene>
<evidence type="ECO:0000256" key="7">
    <source>
        <dbReference type="ARBA" id="ARBA00022842"/>
    </source>
</evidence>
<dbReference type="SFLD" id="SFLDF00027">
    <property type="entry name" value="p-type_atpase"/>
    <property type="match status" value="1"/>
</dbReference>
<feature type="binding site" evidence="13">
    <location>
        <position position="796"/>
    </location>
    <ligand>
        <name>ATP</name>
        <dbReference type="ChEBI" id="CHEBI:30616"/>
    </ligand>
</feature>
<feature type="binding site" evidence="14">
    <location>
        <position position="919"/>
    </location>
    <ligand>
        <name>Mg(2+)</name>
        <dbReference type="ChEBI" id="CHEBI:18420"/>
    </ligand>
</feature>
<dbReference type="InterPro" id="IPR032631">
    <property type="entry name" value="P-type_ATPase_N"/>
</dbReference>
<organism evidence="19 20">
    <name type="scientific">Streblomastix strix</name>
    <dbReference type="NCBI Taxonomy" id="222440"/>
    <lineage>
        <taxon>Eukaryota</taxon>
        <taxon>Metamonada</taxon>
        <taxon>Preaxostyla</taxon>
        <taxon>Oxymonadida</taxon>
        <taxon>Streblomastigidae</taxon>
        <taxon>Streblomastix</taxon>
    </lineage>
</organism>
<evidence type="ECO:0000256" key="11">
    <source>
        <dbReference type="ARBA" id="ARBA00034036"/>
    </source>
</evidence>
<feature type="active site" description="4-aspartylphosphate intermediate" evidence="12">
    <location>
        <position position="391"/>
    </location>
</feature>
<dbReference type="InterPro" id="IPR023214">
    <property type="entry name" value="HAD_sf"/>
</dbReference>
<feature type="binding site" evidence="13">
    <location>
        <position position="795"/>
    </location>
    <ligand>
        <name>ATP</name>
        <dbReference type="ChEBI" id="CHEBI:30616"/>
    </ligand>
</feature>
<feature type="transmembrane region" description="Helical" evidence="15">
    <location>
        <begin position="277"/>
        <end position="299"/>
    </location>
</feature>
<keyword evidence="5 13" id="KW-0547">Nucleotide-binding</keyword>
<dbReference type="InterPro" id="IPR044492">
    <property type="entry name" value="P_typ_ATPase_HD_dom"/>
</dbReference>
<feature type="binding site" evidence="13">
    <location>
        <position position="391"/>
    </location>
    <ligand>
        <name>ATP</name>
        <dbReference type="ChEBI" id="CHEBI:30616"/>
    </ligand>
</feature>
<dbReference type="Pfam" id="PF16209">
    <property type="entry name" value="PhoLip_ATPase_N"/>
    <property type="match status" value="1"/>
</dbReference>
<feature type="binding site" evidence="14">
    <location>
        <position position="923"/>
    </location>
    <ligand>
        <name>Mg(2+)</name>
        <dbReference type="ChEBI" id="CHEBI:18420"/>
    </ligand>
</feature>
<evidence type="ECO:0000259" key="17">
    <source>
        <dbReference type="Pfam" id="PF16209"/>
    </source>
</evidence>
<feature type="binding site" evidence="13">
    <location>
        <position position="893"/>
    </location>
    <ligand>
        <name>ATP</name>
        <dbReference type="ChEBI" id="CHEBI:30616"/>
    </ligand>
</feature>
<feature type="binding site" evidence="13">
    <location>
        <position position="550"/>
    </location>
    <ligand>
        <name>ATP</name>
        <dbReference type="ChEBI" id="CHEBI:30616"/>
    </ligand>
</feature>
<dbReference type="GO" id="GO:0140326">
    <property type="term" value="F:ATPase-coupled intramembrane lipid transporter activity"/>
    <property type="evidence" value="ECO:0007669"/>
    <property type="project" value="UniProtKB-EC"/>
</dbReference>
<feature type="binding site" evidence="13">
    <location>
        <position position="392"/>
    </location>
    <ligand>
        <name>ATP</name>
        <dbReference type="ChEBI" id="CHEBI:30616"/>
    </ligand>
</feature>
<feature type="region of interest" description="Disordered" evidence="16">
    <location>
        <begin position="1435"/>
        <end position="1602"/>
    </location>
</feature>
<dbReference type="EC" id="7.6.2.1" evidence="15"/>
<feature type="region of interest" description="Disordered" evidence="16">
    <location>
        <begin position="1224"/>
        <end position="1410"/>
    </location>
</feature>
<dbReference type="CDD" id="cd02073">
    <property type="entry name" value="P-type_ATPase_APLT_Dnf-like"/>
    <property type="match status" value="1"/>
</dbReference>
<name>A0A5J4X3B3_9EUKA</name>
<dbReference type="GO" id="GO:0016887">
    <property type="term" value="F:ATP hydrolysis activity"/>
    <property type="evidence" value="ECO:0007669"/>
    <property type="project" value="InterPro"/>
</dbReference>
<dbReference type="EMBL" id="SNRW01000332">
    <property type="protein sequence ID" value="KAA6401807.1"/>
    <property type="molecule type" value="Genomic_DNA"/>
</dbReference>
<feature type="compositionally biased region" description="Low complexity" evidence="16">
    <location>
        <begin position="1506"/>
        <end position="1561"/>
    </location>
</feature>
<feature type="binding site" evidence="14">
    <location>
        <position position="393"/>
    </location>
    <ligand>
        <name>Mg(2+)</name>
        <dbReference type="ChEBI" id="CHEBI:18420"/>
    </ligand>
</feature>
<dbReference type="SFLD" id="SFLDG00002">
    <property type="entry name" value="C1.7:_P-type_atpase_like"/>
    <property type="match status" value="1"/>
</dbReference>
<evidence type="ECO:0000256" key="9">
    <source>
        <dbReference type="ARBA" id="ARBA00022989"/>
    </source>
</evidence>
<dbReference type="PROSITE" id="PS00154">
    <property type="entry name" value="ATPASE_E1_E2"/>
    <property type="match status" value="1"/>
</dbReference>
<keyword evidence="9 15" id="KW-1133">Transmembrane helix</keyword>
<keyword evidence="4 14" id="KW-0479">Metal-binding</keyword>
<feature type="binding site" evidence="13">
    <location>
        <position position="899"/>
    </location>
    <ligand>
        <name>ATP</name>
        <dbReference type="ChEBI" id="CHEBI:30616"/>
    </ligand>
</feature>
<dbReference type="InterPro" id="IPR036412">
    <property type="entry name" value="HAD-like_sf"/>
</dbReference>
<feature type="transmembrane region" description="Helical" evidence="15">
    <location>
        <begin position="1094"/>
        <end position="1115"/>
    </location>
</feature>
<dbReference type="NCBIfam" id="TIGR01494">
    <property type="entry name" value="ATPase_P-type"/>
    <property type="match status" value="1"/>
</dbReference>
<dbReference type="InterPro" id="IPR032630">
    <property type="entry name" value="P_typ_ATPase_c"/>
</dbReference>
<dbReference type="InterPro" id="IPR018303">
    <property type="entry name" value="ATPase_P-typ_P_site"/>
</dbReference>
<feature type="transmembrane region" description="Helical" evidence="15">
    <location>
        <begin position="1009"/>
        <end position="1028"/>
    </location>
</feature>
<feature type="transmembrane region" description="Helical" evidence="15">
    <location>
        <begin position="1059"/>
        <end position="1082"/>
    </location>
</feature>
<feature type="domain" description="P-type ATPase C-terminal" evidence="18">
    <location>
        <begin position="945"/>
        <end position="1192"/>
    </location>
</feature>
<reference evidence="19 20" key="1">
    <citation type="submission" date="2019-03" db="EMBL/GenBank/DDBJ databases">
        <title>Single cell metagenomics reveals metabolic interactions within the superorganism composed of flagellate Streblomastix strix and complex community of Bacteroidetes bacteria on its surface.</title>
        <authorList>
            <person name="Treitli S.C."/>
            <person name="Kolisko M."/>
            <person name="Husnik F."/>
            <person name="Keeling P."/>
            <person name="Hampl V."/>
        </authorList>
    </citation>
    <scope>NUCLEOTIDE SEQUENCE [LARGE SCALE GENOMIC DNA]</scope>
    <source>
        <strain evidence="19">ST1C</strain>
    </source>
</reference>
<dbReference type="Pfam" id="PF13246">
    <property type="entry name" value="Cation_ATPase"/>
    <property type="match status" value="1"/>
</dbReference>
<keyword evidence="6 13" id="KW-0067">ATP-binding</keyword>
<dbReference type="Gene3D" id="3.40.50.1000">
    <property type="entry name" value="HAD superfamily/HAD-like"/>
    <property type="match status" value="1"/>
</dbReference>
<feature type="transmembrane region" description="Helical" evidence="15">
    <location>
        <begin position="48"/>
        <end position="65"/>
    </location>
</feature>
<dbReference type="InterPro" id="IPR008250">
    <property type="entry name" value="ATPase_P-typ_transduc_dom_A_sf"/>
</dbReference>
<accession>A0A5J4X3B3</accession>
<sequence>MTTKDSSIREVYIGQPQTQQFCNNKISTTKYTLLTFIPKNLFEQFSRVANLYFLLIAILQLIPGLSTLDPVTSILPLVFVVLVSMLKEAIEDLRRNQSDRQANSKPTLKWDGNQFSTAQWKDVQVGDLLRVECDESVPADLLVLYSPLDDGLCNIETTNLDGETNLKAKQAVSVDWKRVGGSKLSPDQLQPVTSFKAKLLIDQPNAQLYVFNGSMDIPQSDAIPLDNKNVILRTCSLRNTEFVLGVVCYTGHETKIMKNTSKTPIKRTKLEQLMNNFVAIAFAFQFIFCLFATIMYVVFEGRSKDHSYLEFDQEKLPLGVRGLLQFFTFLILLNTLIPISLYVTMEVVKLGQVLFINNDLNMYHLQTDTRANARTSNLNESLGQISYIFSDKTGTLTQNVMEFFKCSIGGEMFGKGVSEIQAAEMRRNGQLNAKPTGRGFEDDTLIPRMMNKSTSNIKQTDLAAQKAVDFFTNLSICHTCLAEPKKEKKAASADTQLDQKKKNEIEMQEEDPNVQKQRKAKTKATNLSDNDEPEPLPEGPLSYKAASPDEGALVDAAAKVGFEFRGKQRKNYIVRMPTFAAYGLGINEQNKIQYNVQMTEIKLNNMNVDEQEGNADNLKRRKASGVKNLVETVDVPVEILHVLEFNSDRKRNSVIVRLPNKKLKIYSKGADATMIPRLTAEKEKLPQEFNFLPQQTILDLTLDHMQSFGSEGLRTLVLAQRDLTEQEFAQWEPQYISALNAMEDRAAKVDEAGALIEHDFELLGSTAIEDKLQEGVPDCIEVLRQAGMKIWVLTGDKQETAINIGFACKLLVQEMQMAIICGSTGNGDFEKDKENVKVHLHALAHVFAPIPATSFMKYALVIDGAALTYCLGEDMQSDLLSITSKCGVVICCRVSPKQKADVVGIVRDNTHATTLSIGDGANDVPMIQRAHVGVGISGNEGMQAVMASDYSIAQFRFLQNLLLVHGRLDYKRLSMVVLYSFYKNFAFTVTLFWFGWFSGFSATSMYESWYISLFNCIFTIAPIVVYGLGDQELRPERYGRLPATYALGRLGREATPWTFLIWIVDGIWTSFACFFSGLLMLEDCISYDGKTEDMWFFGNMICSGAILVVTLKILLESNFFTWIHALVAGLSYVAWFIVALIINTGVLRDNMYGAFYRDLMSPTFWLYLIIVPAIVIVPPYTLKYIFRVFKPSVDHVIRERELVLLKEDQQDEDAEDEIDQLAYGEKVEEEPSLQSNANEAFREDVQREQKEQGIYGQVDENGQRVKVPELKKNQQQQQQQSSQSQLQSKDAQQEKKQTQNINRADTISPPLMSGDRKSAYGTARKSERDTMRKPFVRQQSRAEADFAQFTKHWVHSPQNDRVASPYSQQGTLKPPSMLQAQSQYASQSSAAQQQSNAMVQPPYTTGSLLPQNKYQQMQTLKRHLGYDYSQTEKVGYDGNLQQVQNEQIRDNTLKRSTPQGNYRSSPQPTTINTRSQQQQQASSTLQRQQQSNHPSAVQPHAVANTQASQQQQQSSQLKQQQQQQQKPQQNQQQGASQYQQSSQQQQQQQQQHPSQVQQLQQNDMNSLNGSDSHRYQQPPVRQYAKAKVTKIQQKPIPSDPKK</sequence>
<dbReference type="Pfam" id="PF16212">
    <property type="entry name" value="PhoLip_ATPase_C"/>
    <property type="match status" value="1"/>
</dbReference>
<dbReference type="InterPro" id="IPR001757">
    <property type="entry name" value="P_typ_ATPase"/>
</dbReference>
<dbReference type="PANTHER" id="PTHR24092:SF150">
    <property type="entry name" value="PHOSPHOLIPID-TRANSPORTING ATPASE"/>
    <property type="match status" value="1"/>
</dbReference>
<evidence type="ECO:0000256" key="4">
    <source>
        <dbReference type="ARBA" id="ARBA00022723"/>
    </source>
</evidence>
<feature type="compositionally biased region" description="Basic and acidic residues" evidence="16">
    <location>
        <begin position="1314"/>
        <end position="1332"/>
    </location>
</feature>
<feature type="compositionally biased region" description="Low complexity" evidence="16">
    <location>
        <begin position="1475"/>
        <end position="1491"/>
    </location>
</feature>
<dbReference type="InterPro" id="IPR023298">
    <property type="entry name" value="ATPase_P-typ_TM_dom_sf"/>
</dbReference>
<feature type="compositionally biased region" description="Basic and acidic residues" evidence="16">
    <location>
        <begin position="1240"/>
        <end position="1251"/>
    </location>
</feature>
<evidence type="ECO:0000256" key="2">
    <source>
        <dbReference type="ARBA" id="ARBA00008109"/>
    </source>
</evidence>
<keyword evidence="3 15" id="KW-0812">Transmembrane</keyword>
<keyword evidence="7 14" id="KW-0460">Magnesium</keyword>
<evidence type="ECO:0000256" key="16">
    <source>
        <dbReference type="SAM" id="MobiDB-lite"/>
    </source>
</evidence>
<evidence type="ECO:0000313" key="19">
    <source>
        <dbReference type="EMBL" id="KAA6401807.1"/>
    </source>
</evidence>
<dbReference type="SFLD" id="SFLDS00003">
    <property type="entry name" value="Haloacid_Dehalogenase"/>
    <property type="match status" value="1"/>
</dbReference>
<evidence type="ECO:0000259" key="18">
    <source>
        <dbReference type="Pfam" id="PF16212"/>
    </source>
</evidence>
<feature type="transmembrane region" description="Helical" evidence="15">
    <location>
        <begin position="71"/>
        <end position="90"/>
    </location>
</feature>
<feature type="binding site" evidence="13">
    <location>
        <position position="714"/>
    </location>
    <ligand>
        <name>ATP</name>
        <dbReference type="ChEBI" id="CHEBI:30616"/>
    </ligand>
</feature>
<dbReference type="FunFam" id="3.40.50.1000:FF:000001">
    <property type="entry name" value="Phospholipid-transporting ATPase IC"/>
    <property type="match status" value="1"/>
</dbReference>
<evidence type="ECO:0000256" key="5">
    <source>
        <dbReference type="ARBA" id="ARBA00022741"/>
    </source>
</evidence>
<dbReference type="GO" id="GO:0005886">
    <property type="term" value="C:plasma membrane"/>
    <property type="evidence" value="ECO:0007669"/>
    <property type="project" value="TreeGrafter"/>
</dbReference>
<keyword evidence="10 15" id="KW-0472">Membrane</keyword>
<dbReference type="InterPro" id="IPR006539">
    <property type="entry name" value="P-type_ATPase_IV"/>
</dbReference>
<feature type="binding site" evidence="13">
    <location>
        <position position="393"/>
    </location>
    <ligand>
        <name>ATP</name>
        <dbReference type="ChEBI" id="CHEBI:30616"/>
    </ligand>
</feature>
<proteinExistence type="inferred from homology"/>
<evidence type="ECO:0000256" key="12">
    <source>
        <dbReference type="PIRSR" id="PIRSR606539-1"/>
    </source>
</evidence>
<feature type="region of interest" description="Disordered" evidence="16">
    <location>
        <begin position="485"/>
        <end position="541"/>
    </location>
</feature>
<dbReference type="GO" id="GO:0000287">
    <property type="term" value="F:magnesium ion binding"/>
    <property type="evidence" value="ECO:0007669"/>
    <property type="project" value="UniProtKB-UniRule"/>
</dbReference>
<feature type="binding site" evidence="13">
    <location>
        <position position="923"/>
    </location>
    <ligand>
        <name>ATP</name>
        <dbReference type="ChEBI" id="CHEBI:30616"/>
    </ligand>
</feature>
<feature type="binding site" evidence="13">
    <location>
        <position position="794"/>
    </location>
    <ligand>
        <name>ATP</name>
        <dbReference type="ChEBI" id="CHEBI:30616"/>
    </ligand>
</feature>
<feature type="domain" description="P-type ATPase N-terminal" evidence="17">
    <location>
        <begin position="15"/>
        <end position="74"/>
    </location>
</feature>
<dbReference type="Proteomes" id="UP000324800">
    <property type="component" value="Unassembled WGS sequence"/>
</dbReference>
<feature type="transmembrane region" description="Helical" evidence="15">
    <location>
        <begin position="319"/>
        <end position="343"/>
    </location>
</feature>
<evidence type="ECO:0000256" key="15">
    <source>
        <dbReference type="RuleBase" id="RU362033"/>
    </source>
</evidence>
<dbReference type="Gene3D" id="3.40.1110.10">
    <property type="entry name" value="Calcium-transporting ATPase, cytoplasmic domain N"/>
    <property type="match status" value="1"/>
</dbReference>
<dbReference type="FunFam" id="3.40.50.1000:FF:000014">
    <property type="entry name" value="Phospholipid-transporting ATPase"/>
    <property type="match status" value="1"/>
</dbReference>
<dbReference type="NCBIfam" id="TIGR01652">
    <property type="entry name" value="ATPase-Plipid"/>
    <property type="match status" value="2"/>
</dbReference>
<feature type="compositionally biased region" description="Polar residues" evidence="16">
    <location>
        <begin position="1356"/>
        <end position="1371"/>
    </location>
</feature>
<feature type="binding site" evidence="13">
    <location>
        <position position="645"/>
    </location>
    <ligand>
        <name>ATP</name>
        <dbReference type="ChEBI" id="CHEBI:30616"/>
    </ligand>
</feature>
<evidence type="ECO:0000256" key="3">
    <source>
        <dbReference type="ARBA" id="ARBA00022692"/>
    </source>
</evidence>
<evidence type="ECO:0000256" key="13">
    <source>
        <dbReference type="PIRSR" id="PIRSR606539-2"/>
    </source>
</evidence>
<evidence type="ECO:0000256" key="1">
    <source>
        <dbReference type="ARBA" id="ARBA00004141"/>
    </source>
</evidence>
<feature type="compositionally biased region" description="Polar residues" evidence="16">
    <location>
        <begin position="1454"/>
        <end position="1474"/>
    </location>
</feature>
<feature type="compositionally biased region" description="Low complexity" evidence="16">
    <location>
        <begin position="1379"/>
        <end position="1397"/>
    </location>
</feature>
<dbReference type="SUPFAM" id="SSF56784">
    <property type="entry name" value="HAD-like"/>
    <property type="match status" value="1"/>
</dbReference>
<evidence type="ECO:0000313" key="20">
    <source>
        <dbReference type="Proteomes" id="UP000324800"/>
    </source>
</evidence>
<feature type="binding site" evidence="13">
    <location>
        <position position="668"/>
    </location>
    <ligand>
        <name>ATP</name>
        <dbReference type="ChEBI" id="CHEBI:30616"/>
    </ligand>
</feature>
<evidence type="ECO:0000256" key="14">
    <source>
        <dbReference type="PIRSR" id="PIRSR606539-3"/>
    </source>
</evidence>
<dbReference type="PANTHER" id="PTHR24092">
    <property type="entry name" value="PROBABLE PHOSPHOLIPID-TRANSPORTING ATPASE"/>
    <property type="match status" value="1"/>
</dbReference>
<keyword evidence="8 15" id="KW-1278">Translocase</keyword>